<gene>
    <name evidence="6" type="primary">slmA_11</name>
    <name evidence="6" type="ORF">GALL_341870</name>
</gene>
<accession>A0A1J5QKZ3</accession>
<keyword evidence="1" id="KW-0805">Transcription regulation</keyword>
<feature type="domain" description="HTH tetR-type" evidence="5">
    <location>
        <begin position="24"/>
        <end position="83"/>
    </location>
</feature>
<evidence type="ECO:0000256" key="1">
    <source>
        <dbReference type="ARBA" id="ARBA00023015"/>
    </source>
</evidence>
<dbReference type="PROSITE" id="PS50977">
    <property type="entry name" value="HTH_TETR_2"/>
    <property type="match status" value="1"/>
</dbReference>
<proteinExistence type="predicted"/>
<keyword evidence="3" id="KW-0804">Transcription</keyword>
<dbReference type="GO" id="GO:0000976">
    <property type="term" value="F:transcription cis-regulatory region binding"/>
    <property type="evidence" value="ECO:0007669"/>
    <property type="project" value="TreeGrafter"/>
</dbReference>
<reference evidence="6" key="1">
    <citation type="submission" date="2016-10" db="EMBL/GenBank/DDBJ databases">
        <title>Sequence of Gallionella enrichment culture.</title>
        <authorList>
            <person name="Poehlein A."/>
            <person name="Muehling M."/>
            <person name="Daniel R."/>
        </authorList>
    </citation>
    <scope>NUCLEOTIDE SEQUENCE</scope>
</reference>
<evidence type="ECO:0000313" key="6">
    <source>
        <dbReference type="EMBL" id="OIQ83986.1"/>
    </source>
</evidence>
<dbReference type="SUPFAM" id="SSF46689">
    <property type="entry name" value="Homeodomain-like"/>
    <property type="match status" value="1"/>
</dbReference>
<dbReference type="AlphaFoldDB" id="A0A1J5QKZ3"/>
<dbReference type="PRINTS" id="PR00455">
    <property type="entry name" value="HTHTETR"/>
</dbReference>
<dbReference type="InterPro" id="IPR009057">
    <property type="entry name" value="Homeodomain-like_sf"/>
</dbReference>
<evidence type="ECO:0000256" key="2">
    <source>
        <dbReference type="ARBA" id="ARBA00023125"/>
    </source>
</evidence>
<dbReference type="Pfam" id="PF00440">
    <property type="entry name" value="TetR_N"/>
    <property type="match status" value="1"/>
</dbReference>
<evidence type="ECO:0000256" key="4">
    <source>
        <dbReference type="SAM" id="MobiDB-lite"/>
    </source>
</evidence>
<feature type="region of interest" description="Disordered" evidence="4">
    <location>
        <begin position="1"/>
        <end position="23"/>
    </location>
</feature>
<dbReference type="Gene3D" id="1.10.357.10">
    <property type="entry name" value="Tetracycline Repressor, domain 2"/>
    <property type="match status" value="1"/>
</dbReference>
<keyword evidence="2" id="KW-0238">DNA-binding</keyword>
<evidence type="ECO:0000256" key="3">
    <source>
        <dbReference type="ARBA" id="ARBA00023163"/>
    </source>
</evidence>
<protein>
    <submittedName>
        <fullName evidence="6">Nucleoid occlusion factor SlmA</fullName>
    </submittedName>
</protein>
<dbReference type="InterPro" id="IPR050109">
    <property type="entry name" value="HTH-type_TetR-like_transc_reg"/>
</dbReference>
<dbReference type="GO" id="GO:0003700">
    <property type="term" value="F:DNA-binding transcription factor activity"/>
    <property type="evidence" value="ECO:0007669"/>
    <property type="project" value="TreeGrafter"/>
</dbReference>
<comment type="caution">
    <text evidence="6">The sequence shown here is derived from an EMBL/GenBank/DDBJ whole genome shotgun (WGS) entry which is preliminary data.</text>
</comment>
<evidence type="ECO:0000259" key="5">
    <source>
        <dbReference type="PROSITE" id="PS50977"/>
    </source>
</evidence>
<sequence length="222" mass="24010">MTTTDDAPICPRGRSGRAAPLTPDDRRAQILTSVVPLIRERGVDVSTRELADAAGVAEGTLFRVFPDKTALLVAAVRHAIELATAPGPGRRELLEIDRTLPLEERLSRVIAVSNARMSAIVELMGLMRSIVMRHPELAEGAPDHAARHARLQEGHTFLVETITEVIGPDLPRLRIPVDRVVDLMQTLVVAGQLPWIGSHPPLDPAEVAAVLVRGVLTDRGTP</sequence>
<dbReference type="EMBL" id="MLJW01000654">
    <property type="protein sequence ID" value="OIQ83986.1"/>
    <property type="molecule type" value="Genomic_DNA"/>
</dbReference>
<dbReference type="PANTHER" id="PTHR30055:SF234">
    <property type="entry name" value="HTH-TYPE TRANSCRIPTIONAL REGULATOR BETI"/>
    <property type="match status" value="1"/>
</dbReference>
<organism evidence="6">
    <name type="scientific">mine drainage metagenome</name>
    <dbReference type="NCBI Taxonomy" id="410659"/>
    <lineage>
        <taxon>unclassified sequences</taxon>
        <taxon>metagenomes</taxon>
        <taxon>ecological metagenomes</taxon>
    </lineage>
</organism>
<name>A0A1J5QKZ3_9ZZZZ</name>
<dbReference type="InterPro" id="IPR001647">
    <property type="entry name" value="HTH_TetR"/>
</dbReference>
<dbReference type="PANTHER" id="PTHR30055">
    <property type="entry name" value="HTH-TYPE TRANSCRIPTIONAL REGULATOR RUTR"/>
    <property type="match status" value="1"/>
</dbReference>